<dbReference type="GO" id="GO:0004174">
    <property type="term" value="F:electron-transferring-flavoprotein dehydrogenase activity"/>
    <property type="evidence" value="ECO:0007669"/>
    <property type="project" value="UniProtKB-UniRule"/>
</dbReference>
<dbReference type="Gene3D" id="3.50.50.60">
    <property type="entry name" value="FAD/NAD(P)-binding domain"/>
    <property type="match status" value="1"/>
</dbReference>
<comment type="cofactor">
    <cofactor evidence="14">
        <name>[4Fe-4S] cluster</name>
        <dbReference type="ChEBI" id="CHEBI:49883"/>
    </cofactor>
    <text evidence="14">Binds 1 [4Fe-4S] cluster.</text>
</comment>
<dbReference type="Pfam" id="PF05187">
    <property type="entry name" value="Fer4_ETF_QO"/>
    <property type="match status" value="1"/>
</dbReference>
<feature type="domain" description="ETF-QO/FixC ubiquinone-binding" evidence="16">
    <location>
        <begin position="208"/>
        <end position="301"/>
    </location>
</feature>
<keyword evidence="9 14" id="KW-0560">Oxidoreductase</keyword>
<keyword evidence="5 14" id="KW-0285">Flavoprotein</keyword>
<dbReference type="GO" id="GO:0046872">
    <property type="term" value="F:metal ion binding"/>
    <property type="evidence" value="ECO:0007669"/>
    <property type="project" value="UniProtKB-KW"/>
</dbReference>
<dbReference type="Proteomes" id="UP000018700">
    <property type="component" value="Chromosome"/>
</dbReference>
<organism evidence="17 18">
    <name type="scientific">Candidatus Endolissoclinum faulkneri L5</name>
    <dbReference type="NCBI Taxonomy" id="1401328"/>
    <lineage>
        <taxon>Bacteria</taxon>
        <taxon>Pseudomonadati</taxon>
        <taxon>Pseudomonadota</taxon>
        <taxon>Alphaproteobacteria</taxon>
        <taxon>Rhodospirillales</taxon>
        <taxon>Rhodospirillaceae</taxon>
        <taxon>Candidatus Endolissoclinum</taxon>
    </lineage>
</organism>
<evidence type="ECO:0000256" key="12">
    <source>
        <dbReference type="ARBA" id="ARBA00023075"/>
    </source>
</evidence>
<dbReference type="EC" id="1.5.5.1" evidence="14"/>
<evidence type="ECO:0000313" key="18">
    <source>
        <dbReference type="Proteomes" id="UP000018700"/>
    </source>
</evidence>
<dbReference type="Gene3D" id="3.30.9.90">
    <property type="match status" value="1"/>
</dbReference>
<dbReference type="Gene3D" id="3.30.70.20">
    <property type="match status" value="1"/>
</dbReference>
<protein>
    <recommendedName>
        <fullName evidence="14">Electron transfer flavoprotein-ubiquinone oxidoreductase</fullName>
        <shortName evidence="14">ETF-QO</shortName>
        <ecNumber evidence="14">1.5.5.1</ecNumber>
    </recommendedName>
</protein>
<evidence type="ECO:0000256" key="13">
    <source>
        <dbReference type="ARBA" id="ARBA00052682"/>
    </source>
</evidence>
<dbReference type="SUPFAM" id="SSF54862">
    <property type="entry name" value="4Fe-4S ferredoxins"/>
    <property type="match status" value="1"/>
</dbReference>
<dbReference type="eggNOG" id="COG2440">
    <property type="taxonomic scope" value="Bacteria"/>
</dbReference>
<keyword evidence="11 14" id="KW-0411">Iron-sulfur</keyword>
<evidence type="ECO:0000256" key="14">
    <source>
        <dbReference type="RuleBase" id="RU366068"/>
    </source>
</evidence>
<dbReference type="PANTHER" id="PTHR10617">
    <property type="entry name" value="ELECTRON TRANSFER FLAVOPROTEIN-UBIQUINONE OXIDOREDUCTASE"/>
    <property type="match status" value="1"/>
</dbReference>
<evidence type="ECO:0000259" key="16">
    <source>
        <dbReference type="Pfam" id="PF21162"/>
    </source>
</evidence>
<keyword evidence="8 14" id="KW-0249">Electron transport</keyword>
<dbReference type="AlphaFoldDB" id="V9TRA6"/>
<dbReference type="RefSeq" id="WP_025300317.1">
    <property type="nucleotide sequence ID" value="NZ_CP006745.1"/>
</dbReference>
<evidence type="ECO:0000259" key="15">
    <source>
        <dbReference type="Pfam" id="PF05187"/>
    </source>
</evidence>
<dbReference type="SUPFAM" id="SSF54373">
    <property type="entry name" value="FAD-linked reductases, C-terminal domain"/>
    <property type="match status" value="1"/>
</dbReference>
<comment type="cofactor">
    <cofactor evidence="1 14">
        <name>FAD</name>
        <dbReference type="ChEBI" id="CHEBI:57692"/>
    </cofactor>
</comment>
<feature type="domain" description="ETF-QO/FixX C-terminal" evidence="15">
    <location>
        <begin position="441"/>
        <end position="544"/>
    </location>
</feature>
<dbReference type="SUPFAM" id="SSF51905">
    <property type="entry name" value="FAD/NAD(P)-binding domain"/>
    <property type="match status" value="1"/>
</dbReference>
<dbReference type="Pfam" id="PF13450">
    <property type="entry name" value="NAD_binding_8"/>
    <property type="match status" value="1"/>
</dbReference>
<dbReference type="InterPro" id="IPR036188">
    <property type="entry name" value="FAD/NAD-bd_sf"/>
</dbReference>
<keyword evidence="10 14" id="KW-0408">Iron</keyword>
<dbReference type="HOGENOM" id="CLU_009667_4_1_5"/>
<dbReference type="EMBL" id="CP006745">
    <property type="protein sequence ID" value="AHC73434.1"/>
    <property type="molecule type" value="Genomic_DNA"/>
</dbReference>
<dbReference type="PATRIC" id="fig|1401328.3.peg.191"/>
<evidence type="ECO:0000256" key="8">
    <source>
        <dbReference type="ARBA" id="ARBA00022982"/>
    </source>
</evidence>
<name>V9TRA6_9PROT</name>
<keyword evidence="3 14" id="KW-0813">Transport</keyword>
<evidence type="ECO:0000256" key="2">
    <source>
        <dbReference type="ARBA" id="ARBA00002819"/>
    </source>
</evidence>
<dbReference type="STRING" id="1401328.P856_201"/>
<keyword evidence="6 14" id="KW-0479">Metal-binding</keyword>
<evidence type="ECO:0000313" key="17">
    <source>
        <dbReference type="EMBL" id="AHC73434.1"/>
    </source>
</evidence>
<comment type="catalytic activity">
    <reaction evidence="13 14">
        <text>a ubiquinone + reduced [electron-transfer flavoprotein] = a ubiquinol + oxidized [electron-transfer flavoprotein] + H(+)</text>
        <dbReference type="Rhea" id="RHEA:24052"/>
        <dbReference type="Rhea" id="RHEA-COMP:9565"/>
        <dbReference type="Rhea" id="RHEA-COMP:9566"/>
        <dbReference type="Rhea" id="RHEA-COMP:10685"/>
        <dbReference type="Rhea" id="RHEA-COMP:10686"/>
        <dbReference type="ChEBI" id="CHEBI:15378"/>
        <dbReference type="ChEBI" id="CHEBI:16389"/>
        <dbReference type="ChEBI" id="CHEBI:17976"/>
        <dbReference type="ChEBI" id="CHEBI:57692"/>
        <dbReference type="ChEBI" id="CHEBI:58307"/>
        <dbReference type="EC" id="1.5.5.1"/>
    </reaction>
</comment>
<evidence type="ECO:0000256" key="7">
    <source>
        <dbReference type="ARBA" id="ARBA00022827"/>
    </source>
</evidence>
<proteinExistence type="predicted"/>
<dbReference type="Pfam" id="PF21162">
    <property type="entry name" value="ETFQO_UQ-bd"/>
    <property type="match status" value="1"/>
</dbReference>
<evidence type="ECO:0000256" key="1">
    <source>
        <dbReference type="ARBA" id="ARBA00001974"/>
    </source>
</evidence>
<evidence type="ECO:0000256" key="4">
    <source>
        <dbReference type="ARBA" id="ARBA00022485"/>
    </source>
</evidence>
<accession>V9TRA6</accession>
<dbReference type="FunFam" id="3.30.70.20:FF:000012">
    <property type="entry name" value="Electron transfer flavoprotein-ubiquinone oxidoreductase, mitochondrial"/>
    <property type="match status" value="1"/>
</dbReference>
<dbReference type="InterPro" id="IPR049398">
    <property type="entry name" value="ETF-QO/FixC_UQ-bd"/>
</dbReference>
<dbReference type="GO" id="GO:0051539">
    <property type="term" value="F:4 iron, 4 sulfur cluster binding"/>
    <property type="evidence" value="ECO:0007669"/>
    <property type="project" value="UniProtKB-UniRule"/>
</dbReference>
<evidence type="ECO:0000256" key="6">
    <source>
        <dbReference type="ARBA" id="ARBA00022723"/>
    </source>
</evidence>
<evidence type="ECO:0000256" key="3">
    <source>
        <dbReference type="ARBA" id="ARBA00022448"/>
    </source>
</evidence>
<dbReference type="eggNOG" id="COG0644">
    <property type="taxonomic scope" value="Bacteria"/>
</dbReference>
<dbReference type="InterPro" id="IPR007859">
    <property type="entry name" value="ETF-QO/FixX_C"/>
</dbReference>
<keyword evidence="12 14" id="KW-0830">Ubiquinone</keyword>
<comment type="function">
    <text evidence="2 14">Accepts electrons from ETF and reduces ubiquinone.</text>
</comment>
<keyword evidence="7 14" id="KW-0274">FAD</keyword>
<dbReference type="InterPro" id="IPR040156">
    <property type="entry name" value="ETF-QO"/>
</dbReference>
<keyword evidence="18" id="KW-1185">Reference proteome</keyword>
<dbReference type="OrthoDB" id="9766632at2"/>
<evidence type="ECO:0000256" key="11">
    <source>
        <dbReference type="ARBA" id="ARBA00023014"/>
    </source>
</evidence>
<dbReference type="PANTHER" id="PTHR10617:SF107">
    <property type="entry name" value="ELECTRON TRANSFER FLAVOPROTEIN-UBIQUINONE OXIDOREDUCTASE, MITOCHONDRIAL"/>
    <property type="match status" value="1"/>
</dbReference>
<reference evidence="17 18" key="1">
    <citation type="journal article" date="2013" name="PLoS ONE">
        <title>Bacterial endosymbiosis in a chordate host: long-term co-evolution and conservation of secondary metabolism.</title>
        <authorList>
            <person name="Kwan J.C."/>
            <person name="Schmidt E.W."/>
        </authorList>
    </citation>
    <scope>NUCLEOTIDE SEQUENCE [LARGE SCALE GENOMIC DNA]</scope>
    <source>
        <strain evidence="18">faulkneri L5</strain>
    </source>
</reference>
<gene>
    <name evidence="17" type="primary">etf</name>
    <name evidence="17" type="ORF">P856_201</name>
</gene>
<dbReference type="KEGG" id="efk:P856_201"/>
<evidence type="ECO:0000256" key="9">
    <source>
        <dbReference type="ARBA" id="ARBA00023002"/>
    </source>
</evidence>
<evidence type="ECO:0000256" key="5">
    <source>
        <dbReference type="ARBA" id="ARBA00022630"/>
    </source>
</evidence>
<evidence type="ECO:0000256" key="10">
    <source>
        <dbReference type="ARBA" id="ARBA00023004"/>
    </source>
</evidence>
<keyword evidence="4" id="KW-0004">4Fe-4S</keyword>
<sequence length="546" mass="60819">MNRESIEYDVVIVGGGPSGLAAAIRIRQQCVENGVQLSVIVLEKGVEIGAHILSGAVIEPRALNELIPNCQKKGAPLNTPATEDHLLFLTKNSSIQLPTPPNMNNHGNYIVSLANLVRWLGKQAEKLDIEICQGFAASEVLYHEDGSVKGVATRDLGISKTGKKTTRYQPGIELHAKITLFAEGCRGSLSQELMERFNLRKNCDPQTYGIGIKEMWEIEPKKHKAGKIIHTLGWPMKRNTYGGSFLYHLEDNQVTVGFIMGLDYNNPFFSPFDEFQRVKQHPSIRAIFEGGHRIGYGARTLNEGGWQSIPQLTFPGGALIGCAAGFLNVPKIKGSHNAIKSGMIAAEAIFEALSGNKVSHRIVLSEYVSRLKKSWVYDELYKARNIRPAFRAGLLPGIAYSAIDTYIFRGKAPWTFHHVCDHTRMMPASQAQQISYPKPDGKISFDKLSSIFLSNTNHEDNQPSHLILKDPSLPVRFNLTIYDSPEQRYCPAGVYEIIRDKNGQNPRLQINFQNCIHCKACDIKDPKQNIKWVVPQGGEGPIYQNM</sequence>